<dbReference type="Gene3D" id="3.20.20.80">
    <property type="entry name" value="Glycosidases"/>
    <property type="match status" value="1"/>
</dbReference>
<protein>
    <recommendedName>
        <fullName evidence="6">Glycoside hydrolase family 2 catalytic domain-containing protein</fullName>
    </recommendedName>
</protein>
<keyword evidence="1" id="KW-0732">Signal</keyword>
<dbReference type="Proteomes" id="UP001172778">
    <property type="component" value="Unassembled WGS sequence"/>
</dbReference>
<evidence type="ECO:0000256" key="1">
    <source>
        <dbReference type="ARBA" id="ARBA00022729"/>
    </source>
</evidence>
<dbReference type="EMBL" id="JARRAF010000032">
    <property type="protein sequence ID" value="MDK2126162.1"/>
    <property type="molecule type" value="Genomic_DNA"/>
</dbReference>
<evidence type="ECO:0000256" key="3">
    <source>
        <dbReference type="ARBA" id="ARBA00023180"/>
    </source>
</evidence>
<dbReference type="SUPFAM" id="SSF51445">
    <property type="entry name" value="(Trans)glycosidases"/>
    <property type="match status" value="1"/>
</dbReference>
<dbReference type="PANTHER" id="PTHR31468">
    <property type="entry name" value="1,3-BETA-GLUCANOSYLTRANSFERASE GAS1"/>
    <property type="match status" value="1"/>
</dbReference>
<organism evidence="4 5">
    <name type="scientific">Parachitinimonas caeni</name>
    <dbReference type="NCBI Taxonomy" id="3031301"/>
    <lineage>
        <taxon>Bacteria</taxon>
        <taxon>Pseudomonadati</taxon>
        <taxon>Pseudomonadota</taxon>
        <taxon>Betaproteobacteria</taxon>
        <taxon>Neisseriales</taxon>
        <taxon>Chitinibacteraceae</taxon>
        <taxon>Parachitinimonas</taxon>
    </lineage>
</organism>
<keyword evidence="2" id="KW-1015">Disulfide bond</keyword>
<accession>A0ABT7E5H3</accession>
<proteinExistence type="predicted"/>
<evidence type="ECO:0000313" key="4">
    <source>
        <dbReference type="EMBL" id="MDK2126162.1"/>
    </source>
</evidence>
<name>A0ABT7E5H3_9NEIS</name>
<dbReference type="PANTHER" id="PTHR31468:SF2">
    <property type="entry name" value="1,3-BETA-GLUCANOSYLTRANSFERASE GAS1"/>
    <property type="match status" value="1"/>
</dbReference>
<evidence type="ECO:0008006" key="6">
    <source>
        <dbReference type="Google" id="ProtNLM"/>
    </source>
</evidence>
<gene>
    <name evidence="4" type="ORF">PZA18_19135</name>
</gene>
<reference evidence="4" key="1">
    <citation type="submission" date="2023-03" db="EMBL/GenBank/DDBJ databases">
        <title>Chitinimonas shenzhenensis gen. nov., sp. nov., a novel member of family Burkholderiaceae isolated from activated sludge collected in Shen Zhen, China.</title>
        <authorList>
            <person name="Wang X."/>
        </authorList>
    </citation>
    <scope>NUCLEOTIDE SEQUENCE</scope>
    <source>
        <strain evidence="4">DQS-5</strain>
    </source>
</reference>
<keyword evidence="5" id="KW-1185">Reference proteome</keyword>
<comment type="caution">
    <text evidence="4">The sequence shown here is derived from an EMBL/GenBank/DDBJ whole genome shotgun (WGS) entry which is preliminary data.</text>
</comment>
<dbReference type="InterPro" id="IPR004886">
    <property type="entry name" value="Glucanosyltransferase"/>
</dbReference>
<sequence>MVKIYIILFELIHSGGHLTGMFCHNASAFWPGISQKMNAPMIAMKGSAVKNIMLGMVGIVAVASAQAATISNMQLNVDGQPFFVRGMVYSPESRAFPGNSIKSSSQYGWQYGKGGWLCMAANQYAVGDWQSPCNDDDAFGLLTINTDANNQYNAALKSQWQFDLDDMQKMGVNTLRLYNVNPTGKRHTDFLDAANSRGMKVIYPVLTDYLSKSYDDSQVRSLIRETCQHPAILAYTVGNEFDVDLLNDPNGIRAQAVRKAADAVRQECPAALVTYAAVDDPSKWALGSDGKSRLMEFLGNRVDFLTVNAGYRGDPSTPANSYDALYSQVTALTQAYQKPFLIGEVGVHDQDDHLYNRRWFNWFWKKALERSTAANNLGAVFFEYGDEPIKKSVAGVSNDMFMGLTTAAWPTVSPDRATAIANLPKTASYAGIPTYVDSGTNITWPNSAVGAGRYEMFVQSIPQGIEWCSYAHSPGPGRVAAGCSAN</sequence>
<keyword evidence="3" id="KW-0325">Glycoprotein</keyword>
<dbReference type="InterPro" id="IPR017853">
    <property type="entry name" value="GH"/>
</dbReference>
<evidence type="ECO:0000313" key="5">
    <source>
        <dbReference type="Proteomes" id="UP001172778"/>
    </source>
</evidence>
<evidence type="ECO:0000256" key="2">
    <source>
        <dbReference type="ARBA" id="ARBA00023157"/>
    </source>
</evidence>
<dbReference type="RefSeq" id="WP_284102476.1">
    <property type="nucleotide sequence ID" value="NZ_JARRAF010000032.1"/>
</dbReference>